<dbReference type="InterPro" id="IPR001932">
    <property type="entry name" value="PPM-type_phosphatase-like_dom"/>
</dbReference>
<feature type="non-terminal residue" evidence="2">
    <location>
        <position position="131"/>
    </location>
</feature>
<feature type="domain" description="PPM-type phosphatase" evidence="1">
    <location>
        <begin position="1"/>
        <end position="131"/>
    </location>
</feature>
<evidence type="ECO:0000313" key="2">
    <source>
        <dbReference type="EMBL" id="PTK34858.1"/>
    </source>
</evidence>
<name>A0A2T4RXQ0_9STAP</name>
<dbReference type="PROSITE" id="PS51746">
    <property type="entry name" value="PPM_2"/>
    <property type="match status" value="1"/>
</dbReference>
<feature type="non-terminal residue" evidence="2">
    <location>
        <position position="1"/>
    </location>
</feature>
<dbReference type="InterPro" id="IPR036457">
    <property type="entry name" value="PPM-type-like_dom_sf"/>
</dbReference>
<dbReference type="SUPFAM" id="SSF81606">
    <property type="entry name" value="PP2C-like"/>
    <property type="match status" value="1"/>
</dbReference>
<dbReference type="CDD" id="cd00143">
    <property type="entry name" value="PP2Cc"/>
    <property type="match status" value="1"/>
</dbReference>
<dbReference type="EMBL" id="PZHR01001223">
    <property type="protein sequence ID" value="PTK34858.1"/>
    <property type="molecule type" value="Genomic_DNA"/>
</dbReference>
<dbReference type="RefSeq" id="WP_142402198.1">
    <property type="nucleotide sequence ID" value="NZ_PZHR01001223.1"/>
</dbReference>
<dbReference type="Pfam" id="PF00481">
    <property type="entry name" value="PP2C"/>
    <property type="match status" value="1"/>
</dbReference>
<gene>
    <name evidence="2" type="ORF">BUZ61_19675</name>
</gene>
<proteinExistence type="predicted"/>
<dbReference type="Gene3D" id="3.60.40.10">
    <property type="entry name" value="PPM-type phosphatase domain"/>
    <property type="match status" value="1"/>
</dbReference>
<organism evidence="2 3">
    <name type="scientific">Staphylococcus nepalensis</name>
    <dbReference type="NCBI Taxonomy" id="214473"/>
    <lineage>
        <taxon>Bacteria</taxon>
        <taxon>Bacillati</taxon>
        <taxon>Bacillota</taxon>
        <taxon>Bacilli</taxon>
        <taxon>Bacillales</taxon>
        <taxon>Staphylococcaceae</taxon>
        <taxon>Staphylococcus</taxon>
    </lineage>
</organism>
<protein>
    <submittedName>
        <fullName evidence="2">Protein phosphatase</fullName>
    </submittedName>
</protein>
<comment type="caution">
    <text evidence="2">The sequence shown here is derived from an EMBL/GenBank/DDBJ whole genome shotgun (WGS) entry which is preliminary data.</text>
</comment>
<evidence type="ECO:0000259" key="1">
    <source>
        <dbReference type="PROSITE" id="PS51746"/>
    </source>
</evidence>
<accession>A0A2T4RXQ0</accession>
<sequence>FVVNRFQELFEQENLIEESQAEEWLRSTLQLITRELYNYAAANEDFRGMGTTAVVALIYDKRGIIANIGDSRAYLINSREIEQSTSDHSFVNHLVMTGQITEEEAFTHPQRNIITKVMGTDKFVVADIYVK</sequence>
<reference evidence="2 3" key="1">
    <citation type="journal article" date="2016" name="Front. Microbiol.">
        <title>Comprehensive Phylogenetic Analysis of Bovine Non-aureus Staphylococci Species Based on Whole-Genome Sequencing.</title>
        <authorList>
            <person name="Naushad S."/>
            <person name="Barkema H.W."/>
            <person name="Luby C."/>
            <person name="Condas L.A."/>
            <person name="Nobrega D.B."/>
            <person name="Carson D.A."/>
            <person name="De Buck J."/>
        </authorList>
    </citation>
    <scope>NUCLEOTIDE SEQUENCE [LARGE SCALE GENOMIC DNA]</scope>
    <source>
        <strain evidence="2 3">SNUC 4337</strain>
    </source>
</reference>
<dbReference type="AlphaFoldDB" id="A0A2T4RXQ0"/>
<evidence type="ECO:0000313" key="3">
    <source>
        <dbReference type="Proteomes" id="UP000240400"/>
    </source>
</evidence>
<dbReference type="Proteomes" id="UP000240400">
    <property type="component" value="Unassembled WGS sequence"/>
</dbReference>